<evidence type="ECO:0000256" key="4">
    <source>
        <dbReference type="ARBA" id="ARBA00023136"/>
    </source>
</evidence>
<dbReference type="Pfam" id="PF13664">
    <property type="entry name" value="DUF4149"/>
    <property type="match status" value="1"/>
</dbReference>
<dbReference type="InterPro" id="IPR025423">
    <property type="entry name" value="TMEM205-like"/>
</dbReference>
<keyword evidence="4 5" id="KW-0472">Membrane</keyword>
<evidence type="ECO:0000313" key="8">
    <source>
        <dbReference type="Proteomes" id="UP001224775"/>
    </source>
</evidence>
<sequence length="149" mass="16577">MLSFGTWFGTVFYTTFVAGITMFKNLPRRTFGSLQSKLFPLYFKLCTGMIALQILTLTAMPDVLSKTSEVSLLVAFFATLLNLLYLEPTSTQVMFDRYKLEDDGKRDSDEYKSLAKSFGKFHGISSLTNLIAFCGGIVHAVRLASKLAA</sequence>
<feature type="transmembrane region" description="Helical" evidence="5">
    <location>
        <begin position="6"/>
        <end position="26"/>
    </location>
</feature>
<feature type="domain" description="TMEM205-like" evidence="6">
    <location>
        <begin position="2"/>
        <end position="98"/>
    </location>
</feature>
<gene>
    <name evidence="7" type="ORF">QTG54_014558</name>
</gene>
<evidence type="ECO:0000256" key="3">
    <source>
        <dbReference type="ARBA" id="ARBA00022989"/>
    </source>
</evidence>
<dbReference type="PANTHER" id="PTHR23241:SF102">
    <property type="entry name" value="LD23009P"/>
    <property type="match status" value="1"/>
</dbReference>
<proteinExistence type="predicted"/>
<dbReference type="PANTHER" id="PTHR23241">
    <property type="entry name" value="LATE EMBRYOGENESIS ABUNDANT PLANTS LEA-RELATED"/>
    <property type="match status" value="1"/>
</dbReference>
<evidence type="ECO:0000256" key="1">
    <source>
        <dbReference type="ARBA" id="ARBA00004370"/>
    </source>
</evidence>
<dbReference type="GO" id="GO:0016020">
    <property type="term" value="C:membrane"/>
    <property type="evidence" value="ECO:0007669"/>
    <property type="project" value="UniProtKB-SubCell"/>
</dbReference>
<dbReference type="AlphaFoldDB" id="A0AAD9D6H1"/>
<keyword evidence="8" id="KW-1185">Reference proteome</keyword>
<dbReference type="InterPro" id="IPR053009">
    <property type="entry name" value="Xanthocillin_Biosynth-Assoc"/>
</dbReference>
<reference evidence="7" key="1">
    <citation type="submission" date="2023-06" db="EMBL/GenBank/DDBJ databases">
        <title>Survivors Of The Sea: Transcriptome response of Skeletonema marinoi to long-term dormancy.</title>
        <authorList>
            <person name="Pinder M.I.M."/>
            <person name="Kourtchenko O."/>
            <person name="Robertson E.K."/>
            <person name="Larsson T."/>
            <person name="Maumus F."/>
            <person name="Osuna-Cruz C.M."/>
            <person name="Vancaester E."/>
            <person name="Stenow R."/>
            <person name="Vandepoele K."/>
            <person name="Ploug H."/>
            <person name="Bruchert V."/>
            <person name="Godhe A."/>
            <person name="Topel M."/>
        </authorList>
    </citation>
    <scope>NUCLEOTIDE SEQUENCE</scope>
    <source>
        <strain evidence="7">R05AC</strain>
    </source>
</reference>
<evidence type="ECO:0000256" key="2">
    <source>
        <dbReference type="ARBA" id="ARBA00022692"/>
    </source>
</evidence>
<comment type="subcellular location">
    <subcellularLocation>
        <location evidence="1">Membrane</location>
    </subcellularLocation>
</comment>
<evidence type="ECO:0000259" key="6">
    <source>
        <dbReference type="Pfam" id="PF13664"/>
    </source>
</evidence>
<keyword evidence="3 5" id="KW-1133">Transmembrane helix</keyword>
<protein>
    <submittedName>
        <fullName evidence="7">DUF4149 domain-containing protein</fullName>
    </submittedName>
</protein>
<evidence type="ECO:0000256" key="5">
    <source>
        <dbReference type="SAM" id="Phobius"/>
    </source>
</evidence>
<dbReference type="EMBL" id="JATAAI010000037">
    <property type="protein sequence ID" value="KAK1734685.1"/>
    <property type="molecule type" value="Genomic_DNA"/>
</dbReference>
<organism evidence="7 8">
    <name type="scientific">Skeletonema marinoi</name>
    <dbReference type="NCBI Taxonomy" id="267567"/>
    <lineage>
        <taxon>Eukaryota</taxon>
        <taxon>Sar</taxon>
        <taxon>Stramenopiles</taxon>
        <taxon>Ochrophyta</taxon>
        <taxon>Bacillariophyta</taxon>
        <taxon>Coscinodiscophyceae</taxon>
        <taxon>Thalassiosirophycidae</taxon>
        <taxon>Thalassiosirales</taxon>
        <taxon>Skeletonemataceae</taxon>
        <taxon>Skeletonema</taxon>
        <taxon>Skeletonema marinoi-dohrnii complex</taxon>
    </lineage>
</organism>
<feature type="transmembrane region" description="Helical" evidence="5">
    <location>
        <begin position="70"/>
        <end position="86"/>
    </location>
</feature>
<evidence type="ECO:0000313" key="7">
    <source>
        <dbReference type="EMBL" id="KAK1734685.1"/>
    </source>
</evidence>
<keyword evidence="2 5" id="KW-0812">Transmembrane</keyword>
<comment type="caution">
    <text evidence="7">The sequence shown here is derived from an EMBL/GenBank/DDBJ whole genome shotgun (WGS) entry which is preliminary data.</text>
</comment>
<accession>A0AAD9D6H1</accession>
<name>A0AAD9D6H1_9STRA</name>
<feature type="transmembrane region" description="Helical" evidence="5">
    <location>
        <begin position="38"/>
        <end position="58"/>
    </location>
</feature>
<dbReference type="Proteomes" id="UP001224775">
    <property type="component" value="Unassembled WGS sequence"/>
</dbReference>